<dbReference type="AlphaFoldDB" id="A0A1Y3ELK9"/>
<dbReference type="Gene3D" id="2.60.40.60">
    <property type="entry name" value="Cadherins"/>
    <property type="match status" value="2"/>
</dbReference>
<dbReference type="CDD" id="cd11304">
    <property type="entry name" value="Cadherin_repeat"/>
    <property type="match status" value="2"/>
</dbReference>
<keyword evidence="5" id="KW-0130">Cell adhesion</keyword>
<dbReference type="GO" id="GO:0005509">
    <property type="term" value="F:calcium ion binding"/>
    <property type="evidence" value="ECO:0007669"/>
    <property type="project" value="UniProtKB-UniRule"/>
</dbReference>
<evidence type="ECO:0000256" key="1">
    <source>
        <dbReference type="ARBA" id="ARBA00004370"/>
    </source>
</evidence>
<dbReference type="InterPro" id="IPR050971">
    <property type="entry name" value="Cadherin-domain_protein"/>
</dbReference>
<gene>
    <name evidence="10" type="ORF">D917_08878</name>
</gene>
<dbReference type="PRINTS" id="PR00205">
    <property type="entry name" value="CADHERIN"/>
</dbReference>
<keyword evidence="4 8" id="KW-0106">Calcium</keyword>
<organism evidence="10 11">
    <name type="scientific">Trichinella nativa</name>
    <dbReference type="NCBI Taxonomy" id="6335"/>
    <lineage>
        <taxon>Eukaryota</taxon>
        <taxon>Metazoa</taxon>
        <taxon>Ecdysozoa</taxon>
        <taxon>Nematoda</taxon>
        <taxon>Enoplea</taxon>
        <taxon>Dorylaimia</taxon>
        <taxon>Trichinellida</taxon>
        <taxon>Trichinellidae</taxon>
        <taxon>Trichinella</taxon>
    </lineage>
</organism>
<keyword evidence="6" id="KW-1133">Transmembrane helix</keyword>
<feature type="domain" description="Cadherin" evidence="9">
    <location>
        <begin position="60"/>
        <end position="175"/>
    </location>
</feature>
<evidence type="ECO:0000256" key="2">
    <source>
        <dbReference type="ARBA" id="ARBA00022692"/>
    </source>
</evidence>
<keyword evidence="3" id="KW-0677">Repeat</keyword>
<dbReference type="EMBL" id="LVZM01012093">
    <property type="protein sequence ID" value="OUC44697.1"/>
    <property type="molecule type" value="Genomic_DNA"/>
</dbReference>
<comment type="subcellular location">
    <subcellularLocation>
        <location evidence="1">Membrane</location>
    </subcellularLocation>
</comment>
<evidence type="ECO:0000259" key="9">
    <source>
        <dbReference type="PROSITE" id="PS50268"/>
    </source>
</evidence>
<dbReference type="FunFam" id="2.60.40.60:FF:000064">
    <property type="entry name" value="FAT atypical cadherin 1"/>
    <property type="match status" value="1"/>
</dbReference>
<accession>A0A1Y3ELK9</accession>
<dbReference type="PROSITE" id="PS50268">
    <property type="entry name" value="CADHERIN_2"/>
    <property type="match status" value="2"/>
</dbReference>
<evidence type="ECO:0000313" key="11">
    <source>
        <dbReference type="Proteomes" id="UP000243006"/>
    </source>
</evidence>
<dbReference type="PANTHER" id="PTHR24025">
    <property type="entry name" value="DESMOGLEIN FAMILY MEMBER"/>
    <property type="match status" value="1"/>
</dbReference>
<dbReference type="InterPro" id="IPR015919">
    <property type="entry name" value="Cadherin-like_sf"/>
</dbReference>
<evidence type="ECO:0000256" key="7">
    <source>
        <dbReference type="ARBA" id="ARBA00023136"/>
    </source>
</evidence>
<evidence type="ECO:0000313" key="10">
    <source>
        <dbReference type="EMBL" id="OUC44697.1"/>
    </source>
</evidence>
<feature type="domain" description="Cadherin" evidence="9">
    <location>
        <begin position="176"/>
        <end position="278"/>
    </location>
</feature>
<evidence type="ECO:0000256" key="6">
    <source>
        <dbReference type="ARBA" id="ARBA00022989"/>
    </source>
</evidence>
<evidence type="ECO:0000256" key="4">
    <source>
        <dbReference type="ARBA" id="ARBA00022837"/>
    </source>
</evidence>
<feature type="non-terminal residue" evidence="10">
    <location>
        <position position="304"/>
    </location>
</feature>
<keyword evidence="2" id="KW-0812">Transmembrane</keyword>
<sequence length="304" mass="34059">MRTVGILKIKLYLHAQHCHHDLVPRPPGFGFVICCLHAFHSVVSTTNSNSSTNAVTFEFTQSTYVATILENTRRKVYVQPTSKMGIYLSPDLKGHVRYRIISGDAEGFFKAESVVVGNFAYLRVHTKSLLDLSLNRESNAQFELVVRASVREIKRETSARLLIKVIDENDLAPIFQPDHYSAVVDELLEPFSVVVKVHATDADEGLNGEVYYYLKEASSFFAVHYVTGVLSSVRPLHSLAGRSVLLTVVAEDRAARLFADQVPASRPNVALVTSLYVQRRRWSRANCLASSRFLAAMWCKANLR</sequence>
<dbReference type="InterPro" id="IPR002126">
    <property type="entry name" value="Cadherin-like_dom"/>
</dbReference>
<dbReference type="GO" id="GO:0007156">
    <property type="term" value="P:homophilic cell adhesion via plasma membrane adhesion molecules"/>
    <property type="evidence" value="ECO:0007669"/>
    <property type="project" value="InterPro"/>
</dbReference>
<evidence type="ECO:0000256" key="5">
    <source>
        <dbReference type="ARBA" id="ARBA00022889"/>
    </source>
</evidence>
<reference evidence="10 11" key="1">
    <citation type="submission" date="2015-04" db="EMBL/GenBank/DDBJ databases">
        <title>Draft genome of the roundworm Trichinella nativa.</title>
        <authorList>
            <person name="Mitreva M."/>
        </authorList>
    </citation>
    <scope>NUCLEOTIDE SEQUENCE [LARGE SCALE GENOMIC DNA]</scope>
    <source>
        <strain evidence="10 11">ISS45</strain>
    </source>
</reference>
<protein>
    <submittedName>
        <fullName evidence="10">Putative cadherin domain protein</fullName>
    </submittedName>
</protein>
<dbReference type="Proteomes" id="UP000243006">
    <property type="component" value="Unassembled WGS sequence"/>
</dbReference>
<dbReference type="PANTHER" id="PTHR24025:SF23">
    <property type="entry name" value="NEURAL-CADHERIN"/>
    <property type="match status" value="1"/>
</dbReference>
<dbReference type="SMART" id="SM00112">
    <property type="entry name" value="CA"/>
    <property type="match status" value="2"/>
</dbReference>
<dbReference type="GO" id="GO:0005911">
    <property type="term" value="C:cell-cell junction"/>
    <property type="evidence" value="ECO:0007669"/>
    <property type="project" value="TreeGrafter"/>
</dbReference>
<comment type="caution">
    <text evidence="10">The sequence shown here is derived from an EMBL/GenBank/DDBJ whole genome shotgun (WGS) entry which is preliminary data.</text>
</comment>
<dbReference type="Pfam" id="PF00028">
    <property type="entry name" value="Cadherin"/>
    <property type="match status" value="1"/>
</dbReference>
<evidence type="ECO:0000256" key="3">
    <source>
        <dbReference type="ARBA" id="ARBA00022737"/>
    </source>
</evidence>
<evidence type="ECO:0000256" key="8">
    <source>
        <dbReference type="PROSITE-ProRule" id="PRU00043"/>
    </source>
</evidence>
<dbReference type="SUPFAM" id="SSF49313">
    <property type="entry name" value="Cadherin-like"/>
    <property type="match status" value="2"/>
</dbReference>
<name>A0A1Y3ELK9_9BILA</name>
<keyword evidence="7" id="KW-0472">Membrane</keyword>
<dbReference type="GO" id="GO:0016020">
    <property type="term" value="C:membrane"/>
    <property type="evidence" value="ECO:0007669"/>
    <property type="project" value="UniProtKB-SubCell"/>
</dbReference>
<proteinExistence type="predicted"/>